<keyword evidence="4 6" id="KW-0808">Transferase</keyword>
<proteinExistence type="inferred from homology"/>
<organism evidence="8 9">
    <name type="scientific">Putridiphycobacter roseus</name>
    <dbReference type="NCBI Taxonomy" id="2219161"/>
    <lineage>
        <taxon>Bacteria</taxon>
        <taxon>Pseudomonadati</taxon>
        <taxon>Bacteroidota</taxon>
        <taxon>Flavobacteriia</taxon>
        <taxon>Flavobacteriales</taxon>
        <taxon>Crocinitomicaceae</taxon>
        <taxon>Putridiphycobacter</taxon>
    </lineage>
</organism>
<dbReference type="PROSITE" id="PS00105">
    <property type="entry name" value="AA_TRANSFER_CLASS_1"/>
    <property type="match status" value="1"/>
</dbReference>
<reference evidence="8 9" key="1">
    <citation type="submission" date="2018-06" db="EMBL/GenBank/DDBJ databases">
        <title>The draft genome sequence of Crocinitomix sp. SM1701.</title>
        <authorList>
            <person name="Zhang X."/>
        </authorList>
    </citation>
    <scope>NUCLEOTIDE SEQUENCE [LARGE SCALE GENOMIC DNA]</scope>
    <source>
        <strain evidence="8 9">SM1701</strain>
    </source>
</reference>
<dbReference type="Pfam" id="PF00155">
    <property type="entry name" value="Aminotran_1_2"/>
    <property type="match status" value="1"/>
</dbReference>
<dbReference type="OrthoDB" id="9802328at2"/>
<evidence type="ECO:0000256" key="4">
    <source>
        <dbReference type="ARBA" id="ARBA00022679"/>
    </source>
</evidence>
<dbReference type="RefSeq" id="WP_111062196.1">
    <property type="nucleotide sequence ID" value="NZ_JBHUCU010000002.1"/>
</dbReference>
<dbReference type="GO" id="GO:0008483">
    <property type="term" value="F:transaminase activity"/>
    <property type="evidence" value="ECO:0007669"/>
    <property type="project" value="UniProtKB-KW"/>
</dbReference>
<sequence>MTVLSNRVNELEESATIAMAQKSRTLKEQGIDIISLSLGEPDFMVPDFIKEAAKKAIDDNFSKYTPVPGYLDLREAVALKFKRDNGLTYAPNQIVVSTGAKQSLINVLLAMINPGDEVIVPAPYWVTYFEQVKMAGGIPVVVKATFENDFKVTADQIKAAITPKTKMMIFSNPCNPTGASYTKEELQAIAKVVAATPNFYVMSDEIYEHINFVRKHESFAQFPEVYDRTITVNGLSKAFAMTGYRLGYIGAPVEIAAAATKLQGQYTSATCSIAQRAAIAALEADPSQIQYMIDAFNARRLIVFDLLKTIPNIKVNLPEGAFYFFIDVSYYFGKTIQGHLIKDANDLSLFLLDKAHVAVVTGQAFGDDNCVRLSYASDEATLREAIDRIRVTLEN</sequence>
<accession>A0A2W1N2H5</accession>
<name>A0A2W1N2H5_9FLAO</name>
<gene>
    <name evidence="8" type="ORF">DNU06_05345</name>
</gene>
<dbReference type="CDD" id="cd00609">
    <property type="entry name" value="AAT_like"/>
    <property type="match status" value="1"/>
</dbReference>
<comment type="caution">
    <text evidence="8">The sequence shown here is derived from an EMBL/GenBank/DDBJ whole genome shotgun (WGS) entry which is preliminary data.</text>
</comment>
<dbReference type="Proteomes" id="UP000249248">
    <property type="component" value="Unassembled WGS sequence"/>
</dbReference>
<dbReference type="Gene3D" id="3.90.1150.10">
    <property type="entry name" value="Aspartate Aminotransferase, domain 1"/>
    <property type="match status" value="1"/>
</dbReference>
<protein>
    <recommendedName>
        <fullName evidence="6">Aminotransferase</fullName>
        <ecNumber evidence="6">2.6.1.-</ecNumber>
    </recommendedName>
</protein>
<evidence type="ECO:0000256" key="1">
    <source>
        <dbReference type="ARBA" id="ARBA00001933"/>
    </source>
</evidence>
<dbReference type="GO" id="GO:0006520">
    <property type="term" value="P:amino acid metabolic process"/>
    <property type="evidence" value="ECO:0007669"/>
    <property type="project" value="InterPro"/>
</dbReference>
<dbReference type="FunFam" id="3.40.640.10:FF:000033">
    <property type="entry name" value="Aspartate aminotransferase"/>
    <property type="match status" value="1"/>
</dbReference>
<evidence type="ECO:0000256" key="5">
    <source>
        <dbReference type="ARBA" id="ARBA00022898"/>
    </source>
</evidence>
<dbReference type="InterPro" id="IPR050596">
    <property type="entry name" value="AspAT/PAT-like"/>
</dbReference>
<keyword evidence="9" id="KW-1185">Reference proteome</keyword>
<keyword evidence="5" id="KW-0663">Pyridoxal phosphate</keyword>
<dbReference type="InterPro" id="IPR004839">
    <property type="entry name" value="Aminotransferase_I/II_large"/>
</dbReference>
<keyword evidence="3 6" id="KW-0032">Aminotransferase</keyword>
<dbReference type="PANTHER" id="PTHR46383:SF1">
    <property type="entry name" value="ASPARTATE AMINOTRANSFERASE"/>
    <property type="match status" value="1"/>
</dbReference>
<dbReference type="AlphaFoldDB" id="A0A2W1N2H5"/>
<evidence type="ECO:0000256" key="2">
    <source>
        <dbReference type="ARBA" id="ARBA00007441"/>
    </source>
</evidence>
<evidence type="ECO:0000313" key="8">
    <source>
        <dbReference type="EMBL" id="PZE18044.1"/>
    </source>
</evidence>
<evidence type="ECO:0000256" key="3">
    <source>
        <dbReference type="ARBA" id="ARBA00022576"/>
    </source>
</evidence>
<comment type="cofactor">
    <cofactor evidence="1 6">
        <name>pyridoxal 5'-phosphate</name>
        <dbReference type="ChEBI" id="CHEBI:597326"/>
    </cofactor>
</comment>
<comment type="similarity">
    <text evidence="2 6">Belongs to the class-I pyridoxal-phosphate-dependent aminotransferase family.</text>
</comment>
<dbReference type="EC" id="2.6.1.-" evidence="6"/>
<feature type="domain" description="Aminotransferase class I/classII large" evidence="7">
    <location>
        <begin position="32"/>
        <end position="389"/>
    </location>
</feature>
<evidence type="ECO:0000256" key="6">
    <source>
        <dbReference type="RuleBase" id="RU000481"/>
    </source>
</evidence>
<dbReference type="PANTHER" id="PTHR46383">
    <property type="entry name" value="ASPARTATE AMINOTRANSFERASE"/>
    <property type="match status" value="1"/>
</dbReference>
<dbReference type="InterPro" id="IPR015424">
    <property type="entry name" value="PyrdxlP-dep_Trfase"/>
</dbReference>
<dbReference type="InterPro" id="IPR015421">
    <property type="entry name" value="PyrdxlP-dep_Trfase_major"/>
</dbReference>
<dbReference type="GO" id="GO:0030170">
    <property type="term" value="F:pyridoxal phosphate binding"/>
    <property type="evidence" value="ECO:0007669"/>
    <property type="project" value="InterPro"/>
</dbReference>
<dbReference type="SUPFAM" id="SSF53383">
    <property type="entry name" value="PLP-dependent transferases"/>
    <property type="match status" value="1"/>
</dbReference>
<dbReference type="EMBL" id="QKSB01000002">
    <property type="protein sequence ID" value="PZE18044.1"/>
    <property type="molecule type" value="Genomic_DNA"/>
</dbReference>
<dbReference type="Gene3D" id="3.40.640.10">
    <property type="entry name" value="Type I PLP-dependent aspartate aminotransferase-like (Major domain)"/>
    <property type="match status" value="1"/>
</dbReference>
<evidence type="ECO:0000259" key="7">
    <source>
        <dbReference type="Pfam" id="PF00155"/>
    </source>
</evidence>
<evidence type="ECO:0000313" key="9">
    <source>
        <dbReference type="Proteomes" id="UP000249248"/>
    </source>
</evidence>
<dbReference type="InterPro" id="IPR015422">
    <property type="entry name" value="PyrdxlP-dep_Trfase_small"/>
</dbReference>
<dbReference type="InterPro" id="IPR004838">
    <property type="entry name" value="NHTrfase_class1_PyrdxlP-BS"/>
</dbReference>